<gene>
    <name evidence="7" type="ORF">PSON_ATCC_30995.1.T0480092</name>
</gene>
<feature type="transmembrane region" description="Helical" evidence="5">
    <location>
        <begin position="255"/>
        <end position="278"/>
    </location>
</feature>
<dbReference type="FunFam" id="3.30.40.10:FF:001283">
    <property type="entry name" value="Uncharacterized protein"/>
    <property type="match status" value="1"/>
</dbReference>
<feature type="domain" description="RING-type" evidence="6">
    <location>
        <begin position="318"/>
        <end position="359"/>
    </location>
</feature>
<proteinExistence type="predicted"/>
<sequence length="462" mass="53314">MIFLLCISSVLASFNTQYVTDQLEIQHTNLNSSKSYLLSMIITQTPTNNYCLPLLQVIINGQIYNDSLAYSIKANIQKVYFDSTENITIKVCCNVIDYFKNQKNINNTMYFNLTLNEAKQYISPTCQFPNYGQNCSLSIQQIQKEFSVTILILNNTWFYAYTILDDDNYEIVVENENSLFGISIISFDNINITALPSFFLNFIVLKSDRDQQQISLSNTKQSSNSIYIIGLYNFNSTQIQKITITITNSIKNEEFPFWATMLLLSIVIFGLILFIIILSNFRQQYKKLTQIKPALDRKVFQKFMPTLKIDSKMISETCSVCLVQFELKEKYCQTPCQHYFHQQCLLDWTTKQANCPVCRQGLLENEIIQLLEAKSNRNRETKELNIQEAIKSKDNPPQSQTYRDLPFLQLSSSPSRTQYKIELDNSPQAGNSPQIIQFDGSPQNLTNRNLCFQSDVIVESQN</sequence>
<dbReference type="PANTHER" id="PTHR45931">
    <property type="entry name" value="SI:CH211-59O9.10"/>
    <property type="match status" value="1"/>
</dbReference>
<dbReference type="GO" id="GO:0005634">
    <property type="term" value="C:nucleus"/>
    <property type="evidence" value="ECO:0007669"/>
    <property type="project" value="TreeGrafter"/>
</dbReference>
<organism evidence="7 8">
    <name type="scientific">Paramecium sonneborni</name>
    <dbReference type="NCBI Taxonomy" id="65129"/>
    <lineage>
        <taxon>Eukaryota</taxon>
        <taxon>Sar</taxon>
        <taxon>Alveolata</taxon>
        <taxon>Ciliophora</taxon>
        <taxon>Intramacronucleata</taxon>
        <taxon>Oligohymenophorea</taxon>
        <taxon>Peniculida</taxon>
        <taxon>Parameciidae</taxon>
        <taxon>Paramecium</taxon>
    </lineage>
</organism>
<dbReference type="GO" id="GO:0006511">
    <property type="term" value="P:ubiquitin-dependent protein catabolic process"/>
    <property type="evidence" value="ECO:0007669"/>
    <property type="project" value="TreeGrafter"/>
</dbReference>
<evidence type="ECO:0000256" key="5">
    <source>
        <dbReference type="SAM" id="Phobius"/>
    </source>
</evidence>
<keyword evidence="3" id="KW-0862">Zinc</keyword>
<accession>A0A8S1N1K8</accession>
<keyword evidence="1" id="KW-0479">Metal-binding</keyword>
<keyword evidence="2 4" id="KW-0863">Zinc-finger</keyword>
<keyword evidence="5" id="KW-0472">Membrane</keyword>
<dbReference type="OrthoDB" id="298050at2759"/>
<dbReference type="PROSITE" id="PS50089">
    <property type="entry name" value="ZF_RING_2"/>
    <property type="match status" value="1"/>
</dbReference>
<reference evidence="7" key="1">
    <citation type="submission" date="2021-01" db="EMBL/GenBank/DDBJ databases">
        <authorList>
            <consortium name="Genoscope - CEA"/>
            <person name="William W."/>
        </authorList>
    </citation>
    <scope>NUCLEOTIDE SEQUENCE</scope>
</reference>
<evidence type="ECO:0000259" key="6">
    <source>
        <dbReference type="PROSITE" id="PS50089"/>
    </source>
</evidence>
<evidence type="ECO:0000256" key="1">
    <source>
        <dbReference type="ARBA" id="ARBA00022723"/>
    </source>
</evidence>
<dbReference type="EMBL" id="CAJJDN010000048">
    <property type="protein sequence ID" value="CAD8085309.1"/>
    <property type="molecule type" value="Genomic_DNA"/>
</dbReference>
<keyword evidence="5" id="KW-1133">Transmembrane helix</keyword>
<keyword evidence="8" id="KW-1185">Reference proteome</keyword>
<evidence type="ECO:0000313" key="7">
    <source>
        <dbReference type="EMBL" id="CAD8085309.1"/>
    </source>
</evidence>
<keyword evidence="5" id="KW-0812">Transmembrane</keyword>
<dbReference type="PANTHER" id="PTHR45931:SF3">
    <property type="entry name" value="RING ZINC FINGER-CONTAINING PROTEIN"/>
    <property type="match status" value="1"/>
</dbReference>
<comment type="caution">
    <text evidence="7">The sequence shown here is derived from an EMBL/GenBank/DDBJ whole genome shotgun (WGS) entry which is preliminary data.</text>
</comment>
<dbReference type="InterPro" id="IPR001841">
    <property type="entry name" value="Znf_RING"/>
</dbReference>
<dbReference type="GO" id="GO:0061630">
    <property type="term" value="F:ubiquitin protein ligase activity"/>
    <property type="evidence" value="ECO:0007669"/>
    <property type="project" value="TreeGrafter"/>
</dbReference>
<dbReference type="GO" id="GO:0008270">
    <property type="term" value="F:zinc ion binding"/>
    <property type="evidence" value="ECO:0007669"/>
    <property type="project" value="UniProtKB-KW"/>
</dbReference>
<dbReference type="SMART" id="SM00184">
    <property type="entry name" value="RING"/>
    <property type="match status" value="1"/>
</dbReference>
<evidence type="ECO:0000256" key="2">
    <source>
        <dbReference type="ARBA" id="ARBA00022771"/>
    </source>
</evidence>
<dbReference type="InterPro" id="IPR051834">
    <property type="entry name" value="RING_finger_E3_ligase"/>
</dbReference>
<evidence type="ECO:0000256" key="4">
    <source>
        <dbReference type="PROSITE-ProRule" id="PRU00175"/>
    </source>
</evidence>
<protein>
    <recommendedName>
        <fullName evidence="6">RING-type domain-containing protein</fullName>
    </recommendedName>
</protein>
<evidence type="ECO:0000256" key="3">
    <source>
        <dbReference type="ARBA" id="ARBA00022833"/>
    </source>
</evidence>
<dbReference type="AlphaFoldDB" id="A0A8S1N1K8"/>
<evidence type="ECO:0000313" key="8">
    <source>
        <dbReference type="Proteomes" id="UP000692954"/>
    </source>
</evidence>
<name>A0A8S1N1K8_9CILI</name>
<dbReference type="Pfam" id="PF13639">
    <property type="entry name" value="zf-RING_2"/>
    <property type="match status" value="1"/>
</dbReference>
<dbReference type="Proteomes" id="UP000692954">
    <property type="component" value="Unassembled WGS sequence"/>
</dbReference>